<protein>
    <submittedName>
        <fullName evidence="1">Uncharacterized protein</fullName>
    </submittedName>
</protein>
<sequence>MRGTDFTPYLRTIKMTLEGCYRICKKILTIFIAKVAVVGIAMFGFGLWLRTSSETSAMFATDSNAFVIGVTMLCVSGTLFLLVAALGQYGVLRENRIALGVFTILLGMLAVVQIVIGLMSNKIMNELGEQVGDLYIFLYKRVATTGGRDISDVLVTLHLMLRCCGLDGGLDPLVEKTCPLSSYSACPPVIHDLYNAYEPLMNRLYLGTAALLFTVLVCSSILMIQIKRSRQSNPLDYSQAMNSESSSTVKETVLHANNPGKHHYLFSSKDVFANYKMALDGCGQICKCLLIIFNIIVALVGIVMFGFGLWIRMSSVASGRFNTNMFDISVTVVIVLGAVLLLMTGFGIYGACSENRNALNVFSALLAILFGLQIATGISGYILRDYVVKLMARFYMTVYAQYVTKGDPGMSVALTIIQNWLQCCGLLGALDPLVQNTCPETSFVKKFTFPACPTVILDLFDSKGPQVMGFFLGTAVLLFTALMCSSIIMKQIKMSRQSDPVLYSQAMNLVDRTPPEAYHSPPFPL</sequence>
<organism evidence="1 2">
    <name type="scientific">Dallia pectoralis</name>
    <name type="common">Alaska blackfish</name>
    <dbReference type="NCBI Taxonomy" id="75939"/>
    <lineage>
        <taxon>Eukaryota</taxon>
        <taxon>Metazoa</taxon>
        <taxon>Chordata</taxon>
        <taxon>Craniata</taxon>
        <taxon>Vertebrata</taxon>
        <taxon>Euteleostomi</taxon>
        <taxon>Actinopterygii</taxon>
        <taxon>Neopterygii</taxon>
        <taxon>Teleostei</taxon>
        <taxon>Protacanthopterygii</taxon>
        <taxon>Esociformes</taxon>
        <taxon>Umbridae</taxon>
        <taxon>Dallia</taxon>
    </lineage>
</organism>
<evidence type="ECO:0000313" key="1">
    <source>
        <dbReference type="EMBL" id="KAJ7992648.1"/>
    </source>
</evidence>
<gene>
    <name evidence="1" type="ORF">DPEC_G00280860</name>
</gene>
<name>A0ACC2FMH7_DALPE</name>
<evidence type="ECO:0000313" key="2">
    <source>
        <dbReference type="Proteomes" id="UP001157502"/>
    </source>
</evidence>
<comment type="caution">
    <text evidence="1">The sequence shown here is derived from an EMBL/GenBank/DDBJ whole genome shotgun (WGS) entry which is preliminary data.</text>
</comment>
<accession>A0ACC2FMH7</accession>
<proteinExistence type="predicted"/>
<keyword evidence="2" id="KW-1185">Reference proteome</keyword>
<reference evidence="1" key="1">
    <citation type="submission" date="2021-05" db="EMBL/GenBank/DDBJ databases">
        <authorList>
            <person name="Pan Q."/>
            <person name="Jouanno E."/>
            <person name="Zahm M."/>
            <person name="Klopp C."/>
            <person name="Cabau C."/>
            <person name="Louis A."/>
            <person name="Berthelot C."/>
            <person name="Parey E."/>
            <person name="Roest Crollius H."/>
            <person name="Montfort J."/>
            <person name="Robinson-Rechavi M."/>
            <person name="Bouchez O."/>
            <person name="Lampietro C."/>
            <person name="Lopez Roques C."/>
            <person name="Donnadieu C."/>
            <person name="Postlethwait J."/>
            <person name="Bobe J."/>
            <person name="Dillon D."/>
            <person name="Chandos A."/>
            <person name="von Hippel F."/>
            <person name="Guiguen Y."/>
        </authorList>
    </citation>
    <scope>NUCLEOTIDE SEQUENCE</scope>
    <source>
        <strain evidence="1">YG-Jan2019</strain>
    </source>
</reference>
<dbReference type="EMBL" id="CM055752">
    <property type="protein sequence ID" value="KAJ7992648.1"/>
    <property type="molecule type" value="Genomic_DNA"/>
</dbReference>
<dbReference type="Proteomes" id="UP001157502">
    <property type="component" value="Chromosome 25"/>
</dbReference>